<dbReference type="SUPFAM" id="SSF47565">
    <property type="entry name" value="Insect pheromone/odorant-binding proteins"/>
    <property type="match status" value="1"/>
</dbReference>
<protein>
    <submittedName>
        <fullName evidence="4">Odorant-binding protein 3</fullName>
    </submittedName>
</protein>
<dbReference type="Gene3D" id="1.10.238.20">
    <property type="entry name" value="Pheromone/general odorant binding protein domain"/>
    <property type="match status" value="1"/>
</dbReference>
<proteinExistence type="evidence at transcript level"/>
<dbReference type="EMBL" id="MF417509">
    <property type="protein sequence ID" value="AWC67996.1"/>
    <property type="molecule type" value="mRNA"/>
</dbReference>
<evidence type="ECO:0000256" key="3">
    <source>
        <dbReference type="SAM" id="SignalP"/>
    </source>
</evidence>
<name>A0A343WGX2_MATON</name>
<dbReference type="GO" id="GO:0005549">
    <property type="term" value="F:odorant binding"/>
    <property type="evidence" value="ECO:0007669"/>
    <property type="project" value="InterPro"/>
</dbReference>
<reference evidence="4" key="1">
    <citation type="submission" date="2017-07" db="EMBL/GenBank/DDBJ databases">
        <authorList>
            <person name="Sun Z.S."/>
            <person name="Albrecht U."/>
            <person name="Echele G."/>
            <person name="Lee C.C."/>
        </authorList>
    </citation>
    <scope>NUCLEOTIDE SEQUENCE</scope>
</reference>
<dbReference type="GO" id="GO:0007608">
    <property type="term" value="P:sensory perception of smell"/>
    <property type="evidence" value="ECO:0007669"/>
    <property type="project" value="TreeGrafter"/>
</dbReference>
<dbReference type="AlphaFoldDB" id="A0A343WGX2"/>
<evidence type="ECO:0000256" key="2">
    <source>
        <dbReference type="SAM" id="Coils"/>
    </source>
</evidence>
<dbReference type="SMART" id="SM00708">
    <property type="entry name" value="PhBP"/>
    <property type="match status" value="1"/>
</dbReference>
<dbReference type="GO" id="GO:0005615">
    <property type="term" value="C:extracellular space"/>
    <property type="evidence" value="ECO:0007669"/>
    <property type="project" value="TreeGrafter"/>
</dbReference>
<feature type="chain" id="PRO_5017029656" evidence="3">
    <location>
        <begin position="20"/>
        <end position="137"/>
    </location>
</feature>
<sequence length="137" mass="15234">MNRLILLSVVLAAISLARADLDKAKALKLLEECQKKLGSEEDLNAMVEEKIIPTSEKGKCLLACAAEENGFIDKDGKANFEKIIEYLQKKYADDEEKMEKAAKIVAHCSTAVDHTKLDKCEAANEYVKCAKEKKETL</sequence>
<accession>A0A343WGX2</accession>
<dbReference type="CDD" id="cd23992">
    <property type="entry name" value="PBP_GOBP"/>
    <property type="match status" value="1"/>
</dbReference>
<evidence type="ECO:0000313" key="4">
    <source>
        <dbReference type="EMBL" id="AWC67996.1"/>
    </source>
</evidence>
<dbReference type="Pfam" id="PF01395">
    <property type="entry name" value="PBP_GOBP"/>
    <property type="match status" value="1"/>
</dbReference>
<evidence type="ECO:0000256" key="1">
    <source>
        <dbReference type="ARBA" id="ARBA00022729"/>
    </source>
</evidence>
<keyword evidence="2" id="KW-0175">Coiled coil</keyword>
<dbReference type="InterPro" id="IPR036728">
    <property type="entry name" value="PBP_GOBP_sf"/>
</dbReference>
<dbReference type="PANTHER" id="PTHR11857">
    <property type="entry name" value="ODORANT BINDING PROTEIN-RELATED"/>
    <property type="match status" value="1"/>
</dbReference>
<dbReference type="InterPro" id="IPR006170">
    <property type="entry name" value="PBP/GOBP"/>
</dbReference>
<feature type="signal peptide" evidence="3">
    <location>
        <begin position="1"/>
        <end position="19"/>
    </location>
</feature>
<feature type="coiled-coil region" evidence="2">
    <location>
        <begin position="16"/>
        <end position="50"/>
    </location>
</feature>
<organism evidence="4">
    <name type="scientific">Matsumurasca onukii</name>
    <name type="common">Tea green leafhopper</name>
    <name type="synonym">Empoasca onukii</name>
    <dbReference type="NCBI Taxonomy" id="2912585"/>
    <lineage>
        <taxon>Eukaryota</taxon>
        <taxon>Metazoa</taxon>
        <taxon>Ecdysozoa</taxon>
        <taxon>Arthropoda</taxon>
        <taxon>Hexapoda</taxon>
        <taxon>Insecta</taxon>
        <taxon>Pterygota</taxon>
        <taxon>Neoptera</taxon>
        <taxon>Paraneoptera</taxon>
        <taxon>Hemiptera</taxon>
        <taxon>Auchenorrhyncha</taxon>
        <taxon>Membracoidea</taxon>
        <taxon>Cicadellidae</taxon>
        <taxon>Typhlocybinae</taxon>
        <taxon>Empoascini</taxon>
        <taxon>Matsumurasca</taxon>
    </lineage>
</organism>
<keyword evidence="1 3" id="KW-0732">Signal</keyword>
<gene>
    <name evidence="4" type="primary">OBP3</name>
</gene>